<organism evidence="3 4">
    <name type="scientific">Ochrobactrum chromiisoli</name>
    <dbReference type="NCBI Taxonomy" id="2993941"/>
    <lineage>
        <taxon>Bacteria</taxon>
        <taxon>Pseudomonadati</taxon>
        <taxon>Pseudomonadota</taxon>
        <taxon>Alphaproteobacteria</taxon>
        <taxon>Hyphomicrobiales</taxon>
        <taxon>Brucellaceae</taxon>
        <taxon>Brucella/Ochrobactrum group</taxon>
        <taxon>Ochrobactrum</taxon>
    </lineage>
</organism>
<reference evidence="3 4" key="1">
    <citation type="submission" date="2022-11" db="EMBL/GenBank/DDBJ databases">
        <title>Brucella sp. YY2X, whole genome shotgun sequencing project.</title>
        <authorList>
            <person name="Yang Y."/>
        </authorList>
    </citation>
    <scope>NUCLEOTIDE SEQUENCE [LARGE SCALE GENOMIC DNA]</scope>
    <source>
        <strain evidence="3 4">YY2X</strain>
    </source>
</reference>
<dbReference type="Pfam" id="PF20256">
    <property type="entry name" value="MoCoBD_2"/>
    <property type="match status" value="1"/>
</dbReference>
<dbReference type="PROSITE" id="PS51318">
    <property type="entry name" value="TAT"/>
    <property type="match status" value="1"/>
</dbReference>
<evidence type="ECO:0000259" key="1">
    <source>
        <dbReference type="Pfam" id="PF02738"/>
    </source>
</evidence>
<feature type="domain" description="Aldehyde oxidase/xanthine dehydrogenase second molybdopterin binding" evidence="2">
    <location>
        <begin position="818"/>
        <end position="915"/>
    </location>
</feature>
<dbReference type="Gene3D" id="3.30.365.10">
    <property type="entry name" value="Aldehyde oxidase/xanthine dehydrogenase, molybdopterin binding domain"/>
    <property type="match status" value="4"/>
</dbReference>
<proteinExistence type="predicted"/>
<evidence type="ECO:0000259" key="2">
    <source>
        <dbReference type="Pfam" id="PF20256"/>
    </source>
</evidence>
<dbReference type="Pfam" id="PF02738">
    <property type="entry name" value="MoCoBD_1"/>
    <property type="match status" value="1"/>
</dbReference>
<dbReference type="SUPFAM" id="SSF54665">
    <property type="entry name" value="CO dehydrogenase molybdoprotein N-domain-like"/>
    <property type="match status" value="1"/>
</dbReference>
<dbReference type="InterPro" id="IPR036856">
    <property type="entry name" value="Ald_Oxase/Xan_DH_a/b_sf"/>
</dbReference>
<sequence>MDSHISRRNFIKLGTIAGIAVMIGRLPAAHAEEVQSGLSASDWLGQDGKARYRWDAIRKVTGDKTFSRDYRARDLEGWPKDQAHAFFIKATKADRAFEMVDLSVLGPDLQPDRLILHEDLERDGILAPQPEGLDEGFYGKYFLLPKGETAPLLGQPVALLIYRDFDRFDAAKRRLRFETSVVKYGAETGPKPPANYGAARYVRIGGDTPSASSVFSPIQDSVIWGGFDGNTPTWPSESATGVFVPTSVTTKHRGGGGVRDPLAVARENYEPMQRGMNAAADIEKAIDAARKDDRKFVLERHGFSQSIDPSAMEPDNGNAWYDASTRSLHLIVAAQSPFEVARVAALIVKDNKQFPVETIKLLTGTTVGYGSKDHSIFPFYSLVACLYGGGLPVRLANDRYEQFQLGMKRHSIEMDVTIVADRKSGKFEILKGFYNCNGGGRANFSFSVAQVAATAAQSIYYFPQSDLTAIALATPAVEAGSMRGYGTIQVMSITELMVDEIADELGIDPMELRRRNAMHAGDENTQGAQPLGDLRNVEMLDRAANHPLWLNREKARAEYNSAHPGRLYGVGFAQVQKDYGSGADTSALALEFDANGQLTMRHCVQEIGTGATTAQQVMVRKMLGKVPDVVEFGVTEFAELPMVSNFSPYTTTQPQQDELEKDPFWVPFTLPAMSASNSAYFLGFGTQQAARFLFENTLWPAGRAIWSEGVSGGQIASGVMTLGDLRVVEGGIGGSGMETLSFERLAKKAHEMGLITGVALHCFSRWEWATAAFDIPGTGIRELPVDLLALRYGDGASHDLKSRMTTGGYDFLKRRSVNYPPVQRNNAGVTTYTPAACLVELNVNSFTGEVEIMRHHSLLDPGSIIVPQLVSGQQQGGVAMGIGHALMEELPLYDDGPGDGTWNFNRYTLPRSKDVAVWTQTAEYLDPLSDSSPPKGLAEVVMIPIVSAIGNAITDATGKRFYHLPVTPEKIKKALGE</sequence>
<accession>A0ABT3QKG8</accession>
<dbReference type="RefSeq" id="WP_265983341.1">
    <property type="nucleotide sequence ID" value="NZ_JAPHAV010000001.1"/>
</dbReference>
<dbReference type="PANTHER" id="PTHR11908:SF123">
    <property type="entry name" value="ALDEHYDE OXIDOREDUCTASE MOLYBDENUM-BINDING SUBUNIT PAOC"/>
    <property type="match status" value="1"/>
</dbReference>
<comment type="caution">
    <text evidence="3">The sequence shown here is derived from an EMBL/GenBank/DDBJ whole genome shotgun (WGS) entry which is preliminary data.</text>
</comment>
<gene>
    <name evidence="3" type="ORF">OPR82_04845</name>
</gene>
<dbReference type="InterPro" id="IPR037165">
    <property type="entry name" value="AldOxase/xan_DH_Mopterin-bd_sf"/>
</dbReference>
<dbReference type="PANTHER" id="PTHR11908">
    <property type="entry name" value="XANTHINE DEHYDROGENASE"/>
    <property type="match status" value="1"/>
</dbReference>
<dbReference type="InterPro" id="IPR006311">
    <property type="entry name" value="TAT_signal"/>
</dbReference>
<dbReference type="EMBL" id="JAPHAV010000001">
    <property type="protein sequence ID" value="MCX2696104.1"/>
    <property type="molecule type" value="Genomic_DNA"/>
</dbReference>
<evidence type="ECO:0000313" key="3">
    <source>
        <dbReference type="EMBL" id="MCX2696104.1"/>
    </source>
</evidence>
<name>A0ABT3QKG8_9HYPH</name>
<protein>
    <submittedName>
        <fullName evidence="3">Molybdopterin-dependent oxidoreductase</fullName>
    </submittedName>
</protein>
<evidence type="ECO:0000313" key="4">
    <source>
        <dbReference type="Proteomes" id="UP001301216"/>
    </source>
</evidence>
<dbReference type="InterPro" id="IPR008274">
    <property type="entry name" value="AldOxase/xan_DH_MoCoBD1"/>
</dbReference>
<feature type="domain" description="Aldehyde oxidase/xanthine dehydrogenase first molybdopterin binding" evidence="1">
    <location>
        <begin position="281"/>
        <end position="517"/>
    </location>
</feature>
<dbReference type="InterPro" id="IPR046867">
    <property type="entry name" value="AldOxase/xan_DH_MoCoBD2"/>
</dbReference>
<keyword evidence="4" id="KW-1185">Reference proteome</keyword>
<dbReference type="SUPFAM" id="SSF56003">
    <property type="entry name" value="Molybdenum cofactor-binding domain"/>
    <property type="match status" value="1"/>
</dbReference>
<dbReference type="InterPro" id="IPR016208">
    <property type="entry name" value="Ald_Oxase/xanthine_DH-like"/>
</dbReference>
<dbReference type="Proteomes" id="UP001301216">
    <property type="component" value="Unassembled WGS sequence"/>
</dbReference>